<name>A0A127F7J6_STEDE</name>
<dbReference type="GO" id="GO:0046872">
    <property type="term" value="F:metal ion binding"/>
    <property type="evidence" value="ECO:0007669"/>
    <property type="project" value="InterPro"/>
</dbReference>
<sequence length="425" mass="47857">MNLNPEVIKLLDSSRPVPIILGGYVNGLGLARALARLNLTSIILDYMPEIAFSSRFVAGQICPHPVDFETDFIQFLVDLGARLRSPGFLLCTNDIWLIPVSRNQRLLEPNFLFPMSPWKVIEKAITKSELYAQAKAADVPYPNTYYSCNLSELQTLRDVLTYPCVVKPSVTVGFMEAMGLPGRTVVVRGTEEFDRLAARILEHGLQLTGLIIQEQIPGGVENLYTITTYSNRDGEIIGYSIGHKIRQFPPDAGTIVAGRVKDRPELFVLAQRLIGFLGFHGIANTEFKLDPRDGIFKLIEINPRPGMWNYSALAAGINLPALAYREALGEKLSPVGGTQKEIVWIRALDDIRNSFFLIRHRGYLNHTISFRAWLDSIRGKKVDAVFQWSDPLPFIHDVMNQLWGVARVLRRRASIPWRIAFGKQR</sequence>
<dbReference type="Pfam" id="PF15632">
    <property type="entry name" value="ATPgrasp_Ter"/>
    <property type="match status" value="1"/>
</dbReference>
<evidence type="ECO:0000256" key="1">
    <source>
        <dbReference type="PROSITE-ProRule" id="PRU00409"/>
    </source>
</evidence>
<organism evidence="3 4">
    <name type="scientific">Steroidobacter denitrificans</name>
    <dbReference type="NCBI Taxonomy" id="465721"/>
    <lineage>
        <taxon>Bacteria</taxon>
        <taxon>Pseudomonadati</taxon>
        <taxon>Pseudomonadota</taxon>
        <taxon>Gammaproteobacteria</taxon>
        <taxon>Steroidobacterales</taxon>
        <taxon>Steroidobacteraceae</taxon>
        <taxon>Steroidobacter</taxon>
    </lineage>
</organism>
<protein>
    <recommendedName>
        <fullName evidence="2">ATP-grasp domain-containing protein</fullName>
    </recommendedName>
</protein>
<dbReference type="Proteomes" id="UP000070250">
    <property type="component" value="Chromosome"/>
</dbReference>
<dbReference type="RefSeq" id="WP_066919150.1">
    <property type="nucleotide sequence ID" value="NZ_CP011971.1"/>
</dbReference>
<keyword evidence="1" id="KW-0547">Nucleotide-binding</keyword>
<dbReference type="AlphaFoldDB" id="A0A127F7J6"/>
<dbReference type="SUPFAM" id="SSF56059">
    <property type="entry name" value="Glutathione synthetase ATP-binding domain-like"/>
    <property type="match status" value="1"/>
</dbReference>
<accession>A0A127F7J6</accession>
<gene>
    <name evidence="3" type="ORF">ACG33_04750</name>
</gene>
<dbReference type="Gene3D" id="3.30.470.20">
    <property type="entry name" value="ATP-grasp fold, B domain"/>
    <property type="match status" value="1"/>
</dbReference>
<dbReference type="OrthoDB" id="5372487at2"/>
<evidence type="ECO:0000313" key="4">
    <source>
        <dbReference type="Proteomes" id="UP000070250"/>
    </source>
</evidence>
<dbReference type="PROSITE" id="PS50975">
    <property type="entry name" value="ATP_GRASP"/>
    <property type="match status" value="1"/>
</dbReference>
<evidence type="ECO:0000259" key="2">
    <source>
        <dbReference type="PROSITE" id="PS50975"/>
    </source>
</evidence>
<dbReference type="GO" id="GO:0005524">
    <property type="term" value="F:ATP binding"/>
    <property type="evidence" value="ECO:0007669"/>
    <property type="project" value="UniProtKB-UniRule"/>
</dbReference>
<dbReference type="EMBL" id="CP011971">
    <property type="protein sequence ID" value="AMN46422.1"/>
    <property type="molecule type" value="Genomic_DNA"/>
</dbReference>
<reference evidence="3 4" key="1">
    <citation type="submission" date="2015-06" db="EMBL/GenBank/DDBJ databases">
        <title>A Comprehensive Approach to Explore the Metabolic and Phylogenetic Diversity of Bacterial Steroid Degradation in the Environment: Testosterone as an Example.</title>
        <authorList>
            <person name="Yang F.-C."/>
            <person name="Chen Y.-L."/>
            <person name="Yu C.-P."/>
            <person name="Tang S.-L."/>
            <person name="Wang P.-H."/>
            <person name="Ismail W."/>
            <person name="Wang C.-H."/>
            <person name="Yang C.-Y."/>
            <person name="Chiang Y.-R."/>
        </authorList>
    </citation>
    <scope>NUCLEOTIDE SEQUENCE [LARGE SCALE GENOMIC DNA]</scope>
    <source>
        <strain evidence="3 4">DSM 18526</strain>
    </source>
</reference>
<dbReference type="KEGG" id="sdf:ACG33_04750"/>
<dbReference type="STRING" id="465721.ACG33_04750"/>
<dbReference type="InterPro" id="IPR011761">
    <property type="entry name" value="ATP-grasp"/>
</dbReference>
<feature type="domain" description="ATP-grasp" evidence="2">
    <location>
        <begin position="131"/>
        <end position="328"/>
    </location>
</feature>
<keyword evidence="4" id="KW-1185">Reference proteome</keyword>
<evidence type="ECO:0000313" key="3">
    <source>
        <dbReference type="EMBL" id="AMN46422.1"/>
    </source>
</evidence>
<proteinExistence type="predicted"/>
<keyword evidence="1" id="KW-0067">ATP-binding</keyword>